<dbReference type="Gene3D" id="3.40.720.10">
    <property type="entry name" value="Alkaline Phosphatase, subunit A"/>
    <property type="match status" value="1"/>
</dbReference>
<reference evidence="9" key="1">
    <citation type="journal article" date="2019" name="Int. J. Syst. Evol. Microbiol.">
        <title>Halobacteriovorax valvorus sp. nov., a novel prokaryotic predator isolated from coastal seawater of China.</title>
        <authorList>
            <person name="Chen M.-X."/>
        </authorList>
    </citation>
    <scope>NUCLEOTIDE SEQUENCE [LARGE SCALE GENOMIC DNA]</scope>
    <source>
        <strain evidence="9">BL9</strain>
    </source>
</reference>
<name>A0ABY0IJF0_9BACT</name>
<evidence type="ECO:0000259" key="7">
    <source>
        <dbReference type="Pfam" id="PF00884"/>
    </source>
</evidence>
<feature type="transmembrane region" description="Helical" evidence="6">
    <location>
        <begin position="80"/>
        <end position="106"/>
    </location>
</feature>
<dbReference type="Proteomes" id="UP000443582">
    <property type="component" value="Unassembled WGS sequence"/>
</dbReference>
<keyword evidence="4 6" id="KW-1133">Transmembrane helix</keyword>
<keyword evidence="9" id="KW-1185">Reference proteome</keyword>
<evidence type="ECO:0000256" key="6">
    <source>
        <dbReference type="SAM" id="Phobius"/>
    </source>
</evidence>
<dbReference type="EMBL" id="QDKL01000001">
    <property type="protein sequence ID" value="RZF23081.1"/>
    <property type="molecule type" value="Genomic_DNA"/>
</dbReference>
<gene>
    <name evidence="8" type="ORF">DAY19_04740</name>
</gene>
<accession>A0ABY0IJF0</accession>
<dbReference type="CDD" id="cd16015">
    <property type="entry name" value="LTA_synthase"/>
    <property type="match status" value="1"/>
</dbReference>
<sequence>MIYSMEVGQCSPFSSPMTERTIRKDHYLFNTFYNLYNQALQTSGIHMFYFFNIYLSIVLFLIALTITLRSKNNNKILSQITASLTFIFFTMSNIFIVSNYFTGVGLNDVVLYHLRLDTVEAGVGEYTNIIIASAAMIILSIFFTYKITKKKVASQFATVVLLLAIISSPLTHNLYTLLKPNEFQGVKIDIHKAGDEIAEIKDKKNLIIIYAEGFEKTYLNDEVFPGMTPNMRELEKQSLSFTNMYSNYGATWTIAGMVASQCGVPLEAAGEGNAMEGIFNFYGSAVCLPDILHSNGYIGAHLKGASVVFSGTKNYLKTHKYSLIKGKDDLKKKYPTARTNSWGFYDKNLFDEAKIVADNLAKKDNPFFLSVNTLDTHHPKGHVFPSCKINHQDGDSRLVKAFKCSDYYIKEFVDKIRASEYSDNTLIVVMSDHLSLRNLLSDKLQGMDRKNLFLINYPNNSKTGEVTKPGTHLDVATTLLAQLGTDYKVGLGVDLLKEEKTLYEQYGAKTDSYLKGMKEEFLKLWSIKNLDKGIRVKDEFLYAGDNKFKIPLILYYDEKGKITPTYFLGKKKKIQYSRDLIRKSPNQAFTWIDYCDTFEEFFKTEAPSNEFCTISGKLSANLKIEPLDEGFHLSNDDIIDITKQKIDSKNFSNYRKLIDWNLNGPLKSLVESSKEGEIIQYTHLPKNFEQAFNRVSFKNTKTPDHFYRYISGKKQKPEIKINGKKYKATLVKNDTGLIKKIHNLLRKTLYVFTGRAYFPTVTGVQKLELIK</sequence>
<protein>
    <recommendedName>
        <fullName evidence="7">Sulfatase N-terminal domain-containing protein</fullName>
    </recommendedName>
</protein>
<evidence type="ECO:0000256" key="4">
    <source>
        <dbReference type="ARBA" id="ARBA00022989"/>
    </source>
</evidence>
<feature type="transmembrane region" description="Helical" evidence="6">
    <location>
        <begin position="152"/>
        <end position="170"/>
    </location>
</feature>
<feature type="transmembrane region" description="Helical" evidence="6">
    <location>
        <begin position="126"/>
        <end position="145"/>
    </location>
</feature>
<comment type="subcellular location">
    <subcellularLocation>
        <location evidence="1">Cell membrane</location>
        <topology evidence="1">Multi-pass membrane protein</topology>
    </subcellularLocation>
</comment>
<evidence type="ECO:0000313" key="9">
    <source>
        <dbReference type="Proteomes" id="UP000443582"/>
    </source>
</evidence>
<evidence type="ECO:0000256" key="5">
    <source>
        <dbReference type="ARBA" id="ARBA00023136"/>
    </source>
</evidence>
<evidence type="ECO:0000256" key="2">
    <source>
        <dbReference type="ARBA" id="ARBA00022475"/>
    </source>
</evidence>
<evidence type="ECO:0000256" key="3">
    <source>
        <dbReference type="ARBA" id="ARBA00022692"/>
    </source>
</evidence>
<keyword evidence="2" id="KW-1003">Cell membrane</keyword>
<keyword evidence="3 6" id="KW-0812">Transmembrane</keyword>
<proteinExistence type="predicted"/>
<dbReference type="PANTHER" id="PTHR47371:SF3">
    <property type="entry name" value="PHOSPHOGLYCEROL TRANSFERASE I"/>
    <property type="match status" value="1"/>
</dbReference>
<dbReference type="PANTHER" id="PTHR47371">
    <property type="entry name" value="LIPOTEICHOIC ACID SYNTHASE"/>
    <property type="match status" value="1"/>
</dbReference>
<dbReference type="InterPro" id="IPR000917">
    <property type="entry name" value="Sulfatase_N"/>
</dbReference>
<keyword evidence="5 6" id="KW-0472">Membrane</keyword>
<comment type="caution">
    <text evidence="8">The sequence shown here is derived from an EMBL/GenBank/DDBJ whole genome shotgun (WGS) entry which is preliminary data.</text>
</comment>
<dbReference type="Pfam" id="PF00884">
    <property type="entry name" value="Sulfatase"/>
    <property type="match status" value="1"/>
</dbReference>
<evidence type="ECO:0000313" key="8">
    <source>
        <dbReference type="EMBL" id="RZF23081.1"/>
    </source>
</evidence>
<organism evidence="8 9">
    <name type="scientific">Halobacteriovorax vibrionivorans</name>
    <dbReference type="NCBI Taxonomy" id="2152716"/>
    <lineage>
        <taxon>Bacteria</taxon>
        <taxon>Pseudomonadati</taxon>
        <taxon>Bdellovibrionota</taxon>
        <taxon>Bacteriovoracia</taxon>
        <taxon>Bacteriovoracales</taxon>
        <taxon>Halobacteriovoraceae</taxon>
        <taxon>Halobacteriovorax</taxon>
    </lineage>
</organism>
<dbReference type="InterPro" id="IPR050448">
    <property type="entry name" value="OpgB/LTA_synthase_biosynth"/>
</dbReference>
<feature type="transmembrane region" description="Helical" evidence="6">
    <location>
        <begin position="47"/>
        <end position="68"/>
    </location>
</feature>
<dbReference type="InterPro" id="IPR017850">
    <property type="entry name" value="Alkaline_phosphatase_core_sf"/>
</dbReference>
<evidence type="ECO:0000256" key="1">
    <source>
        <dbReference type="ARBA" id="ARBA00004651"/>
    </source>
</evidence>
<dbReference type="SUPFAM" id="SSF53649">
    <property type="entry name" value="Alkaline phosphatase-like"/>
    <property type="match status" value="1"/>
</dbReference>
<feature type="domain" description="Sulfatase N-terminal" evidence="7">
    <location>
        <begin position="204"/>
        <end position="484"/>
    </location>
</feature>